<sequence>MDISFVTVTLDEWKAVFRIILGTLTFVSQHTGLCLLQYQSGYQGKDLHLCNVTLSWTTLPKVFSLRQPEIRPRVLDKSLFCRYTFRAPPEHKILIQLSDLHGGTFIRTTKRCKHGYLKIWDGSSDPGRHRYPPNIFCGYYDHHNSIDVSKLSSGTETEMDFFVSYASLMTSFRITVTFLDFANESALDIYPRQLQSYTEQVQNTVCYWRLYLASCPDQCPVLSPGYPGIYPPHTECLYHVISDQDNARLQIKASGFSGKPLEFNLQKNCRTDYVEIYDGSTRQLSRKIGRFCGQYLPNITTSTGNIIIVFVSGSSMPSYEYTGFHFTVISVTKEWHKDGYQLPGSRCSWRFNATAGSISSPEHWLPKKATCEYNIRILPGYYLELIIHIYGLEHNCMDYIQLLDGFSTITRLCDKSMSYSQETFRYNLTSSYITVRYYTALGQMEGCQKTKQHNTIESITKVTNIVYVQGSDPSYLGNRNVPRRFVLSAGYWAKWAERSKDNETNSKMKQPSDMPTSRFEHGWQ</sequence>
<evidence type="ECO:0000256" key="2">
    <source>
        <dbReference type="ARBA" id="ARBA00023157"/>
    </source>
</evidence>
<comment type="caution">
    <text evidence="6">The sequence shown here is derived from an EMBL/GenBank/DDBJ whole genome shotgun (WGS) entry which is preliminary data.</text>
</comment>
<keyword evidence="1" id="KW-0677">Repeat</keyword>
<comment type="caution">
    <text evidence="3">Lacks conserved residue(s) required for the propagation of feature annotation.</text>
</comment>
<evidence type="ECO:0000313" key="7">
    <source>
        <dbReference type="Proteomes" id="UP001208570"/>
    </source>
</evidence>
<dbReference type="InterPro" id="IPR035914">
    <property type="entry name" value="Sperma_CUB_dom_sf"/>
</dbReference>
<feature type="domain" description="CUB" evidence="5">
    <location>
        <begin position="347"/>
        <end position="439"/>
    </location>
</feature>
<accession>A0AAD9N6F0</accession>
<evidence type="ECO:0000256" key="1">
    <source>
        <dbReference type="ARBA" id="ARBA00022737"/>
    </source>
</evidence>
<feature type="region of interest" description="Disordered" evidence="4">
    <location>
        <begin position="500"/>
        <end position="524"/>
    </location>
</feature>
<dbReference type="InterPro" id="IPR000859">
    <property type="entry name" value="CUB_dom"/>
</dbReference>
<feature type="domain" description="CUB" evidence="5">
    <location>
        <begin position="50"/>
        <end position="179"/>
    </location>
</feature>
<dbReference type="Gene3D" id="2.60.120.290">
    <property type="entry name" value="Spermadhesin, CUB domain"/>
    <property type="match status" value="3"/>
</dbReference>
<evidence type="ECO:0000313" key="6">
    <source>
        <dbReference type="EMBL" id="KAK2158827.1"/>
    </source>
</evidence>
<name>A0AAD9N6F0_9ANNE</name>
<evidence type="ECO:0000256" key="4">
    <source>
        <dbReference type="SAM" id="MobiDB-lite"/>
    </source>
</evidence>
<proteinExistence type="predicted"/>
<dbReference type="EMBL" id="JAODUP010000163">
    <property type="protein sequence ID" value="KAK2158827.1"/>
    <property type="molecule type" value="Genomic_DNA"/>
</dbReference>
<dbReference type="PROSITE" id="PS01180">
    <property type="entry name" value="CUB"/>
    <property type="match status" value="3"/>
</dbReference>
<keyword evidence="2 3" id="KW-1015">Disulfide bond</keyword>
<organism evidence="6 7">
    <name type="scientific">Paralvinella palmiformis</name>
    <dbReference type="NCBI Taxonomy" id="53620"/>
    <lineage>
        <taxon>Eukaryota</taxon>
        <taxon>Metazoa</taxon>
        <taxon>Spiralia</taxon>
        <taxon>Lophotrochozoa</taxon>
        <taxon>Annelida</taxon>
        <taxon>Polychaeta</taxon>
        <taxon>Sedentaria</taxon>
        <taxon>Canalipalpata</taxon>
        <taxon>Terebellida</taxon>
        <taxon>Terebelliformia</taxon>
        <taxon>Alvinellidae</taxon>
        <taxon>Paralvinella</taxon>
    </lineage>
</organism>
<evidence type="ECO:0000259" key="5">
    <source>
        <dbReference type="PROSITE" id="PS01180"/>
    </source>
</evidence>
<dbReference type="PANTHER" id="PTHR24251">
    <property type="entry name" value="OVOCHYMASE-RELATED"/>
    <property type="match status" value="1"/>
</dbReference>
<feature type="domain" description="CUB" evidence="5">
    <location>
        <begin position="206"/>
        <end position="331"/>
    </location>
</feature>
<dbReference type="SMART" id="SM00042">
    <property type="entry name" value="CUB"/>
    <property type="match status" value="2"/>
</dbReference>
<dbReference type="AlphaFoldDB" id="A0AAD9N6F0"/>
<dbReference type="Pfam" id="PF00431">
    <property type="entry name" value="CUB"/>
    <property type="match status" value="2"/>
</dbReference>
<dbReference type="SUPFAM" id="SSF49854">
    <property type="entry name" value="Spermadhesin, CUB domain"/>
    <property type="match status" value="3"/>
</dbReference>
<dbReference type="Proteomes" id="UP001208570">
    <property type="component" value="Unassembled WGS sequence"/>
</dbReference>
<reference evidence="6" key="1">
    <citation type="journal article" date="2023" name="Mol. Biol. Evol.">
        <title>Third-Generation Sequencing Reveals the Adaptive Role of the Epigenome in Three Deep-Sea Polychaetes.</title>
        <authorList>
            <person name="Perez M."/>
            <person name="Aroh O."/>
            <person name="Sun Y."/>
            <person name="Lan Y."/>
            <person name="Juniper S.K."/>
            <person name="Young C.R."/>
            <person name="Angers B."/>
            <person name="Qian P.Y."/>
        </authorList>
    </citation>
    <scope>NUCLEOTIDE SEQUENCE</scope>
    <source>
        <strain evidence="6">P08H-3</strain>
    </source>
</reference>
<dbReference type="CDD" id="cd00041">
    <property type="entry name" value="CUB"/>
    <property type="match status" value="1"/>
</dbReference>
<gene>
    <name evidence="6" type="ORF">LSH36_163g04036</name>
</gene>
<feature type="disulfide bond" evidence="3">
    <location>
        <begin position="396"/>
        <end position="413"/>
    </location>
</feature>
<dbReference type="PANTHER" id="PTHR24251:SF50">
    <property type="entry name" value="ATTRACTIN-LIKE 1A"/>
    <property type="match status" value="1"/>
</dbReference>
<protein>
    <recommendedName>
        <fullName evidence="5">CUB domain-containing protein</fullName>
    </recommendedName>
</protein>
<keyword evidence="7" id="KW-1185">Reference proteome</keyword>
<evidence type="ECO:0000256" key="3">
    <source>
        <dbReference type="PROSITE-ProRule" id="PRU00059"/>
    </source>
</evidence>